<dbReference type="EMBL" id="JAENGZ010002754">
    <property type="protein sequence ID" value="KAG6942940.1"/>
    <property type="molecule type" value="Genomic_DNA"/>
</dbReference>
<proteinExistence type="predicted"/>
<dbReference type="Proteomes" id="UP000688947">
    <property type="component" value="Unassembled WGS sequence"/>
</dbReference>
<sequence>MKKMAVKRNYPSNQRAGVGDIEWCIVLVLGAYCKAPSWTSEAKEDNIEDKNHDVIDGPPIVNVLGSHDYGGASYICSDGDNNANCSTRDELITALENKFKWQLEYTSPNDDRRVRKDHVHVYTIEDTDSGVIAHGDDYCAGGNTDMYYSCIAKCTEWSDDSRMPMAEKVQTCNATREIVSNHYSSVVLPIGRSYRHKAAVVLSFQYAMDESTKGAMKSSNANMDHPMNALESTKIMTDSTA</sequence>
<dbReference type="AlphaFoldDB" id="A0A8T1TPQ7"/>
<gene>
    <name evidence="1" type="ORF">JG687_00018772</name>
</gene>
<accession>A0A8T1TPQ7</accession>
<evidence type="ECO:0000313" key="1">
    <source>
        <dbReference type="EMBL" id="KAG6942940.1"/>
    </source>
</evidence>
<name>A0A8T1TPQ7_9STRA</name>
<evidence type="ECO:0000313" key="2">
    <source>
        <dbReference type="Proteomes" id="UP000688947"/>
    </source>
</evidence>
<dbReference type="OrthoDB" id="411211at2759"/>
<comment type="caution">
    <text evidence="1">The sequence shown here is derived from an EMBL/GenBank/DDBJ whole genome shotgun (WGS) entry which is preliminary data.</text>
</comment>
<protein>
    <submittedName>
        <fullName evidence="1">Uncharacterized protein</fullName>
    </submittedName>
</protein>
<reference evidence="1" key="1">
    <citation type="submission" date="2021-01" db="EMBL/GenBank/DDBJ databases">
        <title>Phytophthora aleatoria, a newly-described species from Pinus radiata is distinct from Phytophthora cactorum isolates based on comparative genomics.</title>
        <authorList>
            <person name="Mcdougal R."/>
            <person name="Panda P."/>
            <person name="Williams N."/>
            <person name="Studholme D.J."/>
        </authorList>
    </citation>
    <scope>NUCLEOTIDE SEQUENCE</scope>
    <source>
        <strain evidence="1">NZFS 3830</strain>
    </source>
</reference>
<organism evidence="1 2">
    <name type="scientific">Phytophthora cactorum</name>
    <dbReference type="NCBI Taxonomy" id="29920"/>
    <lineage>
        <taxon>Eukaryota</taxon>
        <taxon>Sar</taxon>
        <taxon>Stramenopiles</taxon>
        <taxon>Oomycota</taxon>
        <taxon>Peronosporomycetes</taxon>
        <taxon>Peronosporales</taxon>
        <taxon>Peronosporaceae</taxon>
        <taxon>Phytophthora</taxon>
    </lineage>
</organism>